<dbReference type="GO" id="GO:0070988">
    <property type="term" value="P:demethylation"/>
    <property type="evidence" value="ECO:0007669"/>
    <property type="project" value="InterPro"/>
</dbReference>
<dbReference type="Proteomes" id="UP000053201">
    <property type="component" value="Unassembled WGS sequence"/>
</dbReference>
<evidence type="ECO:0000313" key="2">
    <source>
        <dbReference type="EMBL" id="KND00415.1"/>
    </source>
</evidence>
<sequence length="194" mass="22053">MECSKVPGLFLIDDFISKEEEDQLLATLDGRAWGGKGQKPNEELRRRTQQYGYLFSFRTRQVEEHLGPLPAFVDGVVERMRAFGVFAKEPPEYLLVNEYERGQGIMPHVDASTFGSTVTSLSLLTPCVMTFSKRDSGESVDILLRPRSLLVLTGDSRYNFTHSISKNQVDHYCGEPIERGRRVSLTFRRRAESS</sequence>
<dbReference type="OMA" id="KRRTQQY"/>
<evidence type="ECO:0000313" key="3">
    <source>
        <dbReference type="Proteomes" id="UP000053201"/>
    </source>
</evidence>
<protein>
    <recommendedName>
        <fullName evidence="1">Fe2OG dioxygenase domain-containing protein</fullName>
    </recommendedName>
</protein>
<dbReference type="InterPro" id="IPR032857">
    <property type="entry name" value="ALKBH4"/>
</dbReference>
<organism evidence="2 3">
    <name type="scientific">Spizellomyces punctatus (strain DAOM BR117)</name>
    <dbReference type="NCBI Taxonomy" id="645134"/>
    <lineage>
        <taxon>Eukaryota</taxon>
        <taxon>Fungi</taxon>
        <taxon>Fungi incertae sedis</taxon>
        <taxon>Chytridiomycota</taxon>
        <taxon>Chytridiomycota incertae sedis</taxon>
        <taxon>Chytridiomycetes</taxon>
        <taxon>Spizellomycetales</taxon>
        <taxon>Spizellomycetaceae</taxon>
        <taxon>Spizellomyces</taxon>
    </lineage>
</organism>
<dbReference type="GO" id="GO:0016491">
    <property type="term" value="F:oxidoreductase activity"/>
    <property type="evidence" value="ECO:0007669"/>
    <property type="project" value="TreeGrafter"/>
</dbReference>
<proteinExistence type="predicted"/>
<dbReference type="InterPro" id="IPR005123">
    <property type="entry name" value="Oxoglu/Fe-dep_dioxygenase_dom"/>
</dbReference>
<dbReference type="eggNOG" id="KOG4176">
    <property type="taxonomic scope" value="Eukaryota"/>
</dbReference>
<dbReference type="PROSITE" id="PS51471">
    <property type="entry name" value="FE2OG_OXY"/>
    <property type="match status" value="1"/>
</dbReference>
<dbReference type="InParanoid" id="A0A0L0HHS4"/>
<dbReference type="InterPro" id="IPR037151">
    <property type="entry name" value="AlkB-like_sf"/>
</dbReference>
<evidence type="ECO:0000259" key="1">
    <source>
        <dbReference type="PROSITE" id="PS51471"/>
    </source>
</evidence>
<name>A0A0L0HHS4_SPIPD</name>
<accession>A0A0L0HHS4</accession>
<gene>
    <name evidence="2" type="ORF">SPPG_09218</name>
</gene>
<dbReference type="Pfam" id="PF13532">
    <property type="entry name" value="2OG-FeII_Oxy_2"/>
    <property type="match status" value="1"/>
</dbReference>
<dbReference type="PANTHER" id="PTHR12463:SF1">
    <property type="entry name" value="2-OXOGLUTARATE AND FE-DEPENDENT OXYGENASE FAMILY PROTEIN"/>
    <property type="match status" value="1"/>
</dbReference>
<keyword evidence="3" id="KW-1185">Reference proteome</keyword>
<dbReference type="STRING" id="645134.A0A0L0HHS4"/>
<dbReference type="AlphaFoldDB" id="A0A0L0HHS4"/>
<feature type="domain" description="Fe2OG dioxygenase" evidence="1">
    <location>
        <begin position="90"/>
        <end position="191"/>
    </location>
</feature>
<dbReference type="RefSeq" id="XP_016608454.1">
    <property type="nucleotide sequence ID" value="XM_016757375.1"/>
</dbReference>
<dbReference type="PANTHER" id="PTHR12463">
    <property type="entry name" value="OXYGENASE-RELATED"/>
    <property type="match status" value="1"/>
</dbReference>
<dbReference type="GO" id="GO:0032451">
    <property type="term" value="F:demethylase activity"/>
    <property type="evidence" value="ECO:0007669"/>
    <property type="project" value="TreeGrafter"/>
</dbReference>
<dbReference type="VEuPathDB" id="FungiDB:SPPG_09218"/>
<dbReference type="GeneID" id="27692343"/>
<dbReference type="Gene3D" id="2.60.120.590">
    <property type="entry name" value="Alpha-ketoglutarate-dependent dioxygenase AlkB-like"/>
    <property type="match status" value="1"/>
</dbReference>
<dbReference type="EMBL" id="KQ257456">
    <property type="protein sequence ID" value="KND00415.1"/>
    <property type="molecule type" value="Genomic_DNA"/>
</dbReference>
<reference evidence="2 3" key="1">
    <citation type="submission" date="2009-08" db="EMBL/GenBank/DDBJ databases">
        <title>The Genome Sequence of Spizellomyces punctatus strain DAOM BR117.</title>
        <authorList>
            <consortium name="The Broad Institute Genome Sequencing Platform"/>
            <person name="Russ C."/>
            <person name="Cuomo C."/>
            <person name="Shea T."/>
            <person name="Young S.K."/>
            <person name="Zeng Q."/>
            <person name="Koehrsen M."/>
            <person name="Haas B."/>
            <person name="Borodovsky M."/>
            <person name="Guigo R."/>
            <person name="Alvarado L."/>
            <person name="Berlin A."/>
            <person name="Bochicchio J."/>
            <person name="Borenstein D."/>
            <person name="Chapman S."/>
            <person name="Chen Z."/>
            <person name="Engels R."/>
            <person name="Freedman E."/>
            <person name="Gellesch M."/>
            <person name="Goldberg J."/>
            <person name="Griggs A."/>
            <person name="Gujja S."/>
            <person name="Heiman D."/>
            <person name="Hepburn T."/>
            <person name="Howarth C."/>
            <person name="Jen D."/>
            <person name="Larson L."/>
            <person name="Lewis B."/>
            <person name="Mehta T."/>
            <person name="Park D."/>
            <person name="Pearson M."/>
            <person name="Roberts A."/>
            <person name="Saif S."/>
            <person name="Shenoy N."/>
            <person name="Sisk P."/>
            <person name="Stolte C."/>
            <person name="Sykes S."/>
            <person name="Thomson T."/>
            <person name="Walk T."/>
            <person name="White J."/>
            <person name="Yandava C."/>
            <person name="Burger G."/>
            <person name="Gray M.W."/>
            <person name="Holland P.W.H."/>
            <person name="King N."/>
            <person name="Lang F.B.F."/>
            <person name="Roger A.J."/>
            <person name="Ruiz-Trillo I."/>
            <person name="Lander E."/>
            <person name="Nusbaum C."/>
        </authorList>
    </citation>
    <scope>NUCLEOTIDE SEQUENCE [LARGE SCALE GENOMIC DNA]</scope>
    <source>
        <strain evidence="2 3">DAOM BR117</strain>
    </source>
</reference>
<dbReference type="InterPro" id="IPR027450">
    <property type="entry name" value="AlkB-like"/>
</dbReference>
<dbReference type="OrthoDB" id="271595at2759"/>
<dbReference type="SUPFAM" id="SSF51197">
    <property type="entry name" value="Clavaminate synthase-like"/>
    <property type="match status" value="1"/>
</dbReference>